<dbReference type="Proteomes" id="UP001279681">
    <property type="component" value="Unassembled WGS sequence"/>
</dbReference>
<dbReference type="Gene3D" id="3.40.50.2020">
    <property type="match status" value="1"/>
</dbReference>
<protein>
    <submittedName>
        <fullName evidence="2">Phosphoribosyltransferase family protein</fullName>
    </submittedName>
</protein>
<dbReference type="SUPFAM" id="SSF53271">
    <property type="entry name" value="PRTase-like"/>
    <property type="match status" value="1"/>
</dbReference>
<keyword evidence="2" id="KW-0328">Glycosyltransferase</keyword>
<dbReference type="GO" id="GO:0016757">
    <property type="term" value="F:glycosyltransferase activity"/>
    <property type="evidence" value="ECO:0007669"/>
    <property type="project" value="UniProtKB-KW"/>
</dbReference>
<evidence type="ECO:0000259" key="1">
    <source>
        <dbReference type="Pfam" id="PF00156"/>
    </source>
</evidence>
<accession>A0ABU4WG59</accession>
<evidence type="ECO:0000313" key="2">
    <source>
        <dbReference type="EMBL" id="MDX8337463.1"/>
    </source>
</evidence>
<feature type="domain" description="Phosphoribosyltransferase" evidence="1">
    <location>
        <begin position="57"/>
        <end position="192"/>
    </location>
</feature>
<dbReference type="EMBL" id="JAVIKH010000049">
    <property type="protein sequence ID" value="MDX8337463.1"/>
    <property type="molecule type" value="Genomic_DNA"/>
</dbReference>
<dbReference type="RefSeq" id="WP_320314793.1">
    <property type="nucleotide sequence ID" value="NZ_JAVIKH010000049.1"/>
</dbReference>
<gene>
    <name evidence="2" type="ORF">RFV38_13340</name>
</gene>
<comment type="caution">
    <text evidence="2">The sequence shown here is derived from an EMBL/GenBank/DDBJ whole genome shotgun (WGS) entry which is preliminary data.</text>
</comment>
<name>A0ABU4WG59_9FUSO</name>
<organism evidence="2 3">
    <name type="scientific">Candidatus Cetobacterium colombiensis</name>
    <dbReference type="NCBI Taxonomy" id="3073100"/>
    <lineage>
        <taxon>Bacteria</taxon>
        <taxon>Fusobacteriati</taxon>
        <taxon>Fusobacteriota</taxon>
        <taxon>Fusobacteriia</taxon>
        <taxon>Fusobacteriales</taxon>
        <taxon>Fusobacteriaceae</taxon>
        <taxon>Cetobacterium</taxon>
    </lineage>
</organism>
<keyword evidence="2" id="KW-0808">Transferase</keyword>
<reference evidence="3" key="1">
    <citation type="submission" date="2023-07" db="EMBL/GenBank/DDBJ databases">
        <authorList>
            <person name="Colorado M.A."/>
            <person name="Villamil L.M."/>
            <person name="Melo J.F."/>
            <person name="Rodriguez J.A."/>
            <person name="Ruiz R.Y."/>
        </authorList>
    </citation>
    <scope>NUCLEOTIDE SEQUENCE [LARGE SCALE GENOMIC DNA]</scope>
    <source>
        <strain evidence="3">C33</strain>
    </source>
</reference>
<dbReference type="InterPro" id="IPR029057">
    <property type="entry name" value="PRTase-like"/>
</dbReference>
<evidence type="ECO:0000313" key="3">
    <source>
        <dbReference type="Proteomes" id="UP001279681"/>
    </source>
</evidence>
<dbReference type="InterPro" id="IPR000836">
    <property type="entry name" value="PRTase_dom"/>
</dbReference>
<proteinExistence type="predicted"/>
<dbReference type="Pfam" id="PF00156">
    <property type="entry name" value="Pribosyltran"/>
    <property type="match status" value="1"/>
</dbReference>
<dbReference type="CDD" id="cd06223">
    <property type="entry name" value="PRTases_typeI"/>
    <property type="match status" value="1"/>
</dbReference>
<sequence>MEIYKNIESLVYKKDNKKYSIKIFRTYYPKRYEINFSDKKIRDEIYNFKNGISFDKFLIEIQEWLSEEYGNYQLDGLVFLPVPASNKKVNKKRYQKFCKILCGNLKVENGYNYINMKENSTPNHLKANINNKKYEFILDENKLKGKSLIIFDDILTSGKTFYSLATLLEALNCKIKLVLFLARTIKSEDYNEEYFKIFFKI</sequence>
<keyword evidence="3" id="KW-1185">Reference proteome</keyword>